<protein>
    <submittedName>
        <fullName evidence="2">Esterase</fullName>
    </submittedName>
</protein>
<accession>A0AAE3AYA8</accession>
<dbReference type="Gene3D" id="3.40.50.1820">
    <property type="entry name" value="alpha/beta hydrolase"/>
    <property type="match status" value="1"/>
</dbReference>
<dbReference type="EMBL" id="JAJEQF010000062">
    <property type="protein sequence ID" value="MCC2169105.1"/>
    <property type="molecule type" value="Genomic_DNA"/>
</dbReference>
<evidence type="ECO:0000256" key="1">
    <source>
        <dbReference type="SAM" id="Phobius"/>
    </source>
</evidence>
<reference evidence="2 3" key="1">
    <citation type="submission" date="2021-10" db="EMBL/GenBank/DDBJ databases">
        <title>Anaerobic single-cell dispensing facilitates the cultivation of human gut bacteria.</title>
        <authorList>
            <person name="Afrizal A."/>
        </authorList>
    </citation>
    <scope>NUCLEOTIDE SEQUENCE [LARGE SCALE GENOMIC DNA]</scope>
    <source>
        <strain evidence="2 3">CLA-AA-H244</strain>
    </source>
</reference>
<organism evidence="2 3">
    <name type="scientific">Gallintestinimicrobium propionicum</name>
    <dbReference type="NCBI Taxonomy" id="2981770"/>
    <lineage>
        <taxon>Bacteria</taxon>
        <taxon>Bacillati</taxon>
        <taxon>Bacillota</taxon>
        <taxon>Clostridia</taxon>
        <taxon>Lachnospirales</taxon>
        <taxon>Lachnospiraceae</taxon>
        <taxon>Gallintestinimicrobium</taxon>
    </lineage>
</organism>
<feature type="transmembrane region" description="Helical" evidence="1">
    <location>
        <begin position="113"/>
        <end position="132"/>
    </location>
</feature>
<name>A0AAE3AYA8_9FIRM</name>
<dbReference type="SUPFAM" id="SSF53474">
    <property type="entry name" value="alpha/beta-Hydrolases"/>
    <property type="match status" value="1"/>
</dbReference>
<comment type="caution">
    <text evidence="2">The sequence shown here is derived from an EMBL/GenBank/DDBJ whole genome shotgun (WGS) entry which is preliminary data.</text>
</comment>
<gene>
    <name evidence="2" type="ORF">LKD45_15685</name>
</gene>
<evidence type="ECO:0000313" key="3">
    <source>
        <dbReference type="Proteomes" id="UP001199355"/>
    </source>
</evidence>
<sequence>MQIVHYGNLSASTVLIQPVDDHDLEEMETELNEIRKQGKADFQLIAVKVDNWNQDLSPWEASAVFGREGFGDGAGELLQFLLEQCVDRRKTYYIGGYSLAGLFSLWAAYQTDIFAGVAAVSPSVWFPGFLQYMKEHDMRAKSVYLSLGNREERTRNPLMATVGDCIREGHNLLEMQKIRTVLEWNPGNHFKDAGIRTAKGFAWLIRNQGAE</sequence>
<keyword evidence="1" id="KW-1133">Transmembrane helix</keyword>
<proteinExistence type="predicted"/>
<dbReference type="RefSeq" id="WP_308729120.1">
    <property type="nucleotide sequence ID" value="NZ_JAJEQF010000062.1"/>
</dbReference>
<keyword evidence="1" id="KW-0812">Transmembrane</keyword>
<keyword evidence="3" id="KW-1185">Reference proteome</keyword>
<keyword evidence="1" id="KW-0472">Membrane</keyword>
<dbReference type="AlphaFoldDB" id="A0AAE3AYA8"/>
<dbReference type="InterPro" id="IPR029058">
    <property type="entry name" value="AB_hydrolase_fold"/>
</dbReference>
<dbReference type="Proteomes" id="UP001199355">
    <property type="component" value="Unassembled WGS sequence"/>
</dbReference>
<feature type="transmembrane region" description="Helical" evidence="1">
    <location>
        <begin position="91"/>
        <end position="107"/>
    </location>
</feature>
<evidence type="ECO:0000313" key="2">
    <source>
        <dbReference type="EMBL" id="MCC2169105.1"/>
    </source>
</evidence>